<dbReference type="EMBL" id="BTGB01000009">
    <property type="protein sequence ID" value="GMM47946.1"/>
    <property type="molecule type" value="Genomic_DNA"/>
</dbReference>
<gene>
    <name evidence="4" type="ORF">DAPK24_045440</name>
</gene>
<dbReference type="InterPro" id="IPR046342">
    <property type="entry name" value="CBS_dom_sf"/>
</dbReference>
<keyword evidence="5" id="KW-1185">Reference proteome</keyword>
<dbReference type="PROSITE" id="PS51371">
    <property type="entry name" value="CBS"/>
    <property type="match status" value="4"/>
</dbReference>
<keyword evidence="2" id="KW-0129">CBS domain</keyword>
<dbReference type="InterPro" id="IPR051462">
    <property type="entry name" value="CBS_domain-containing"/>
</dbReference>
<evidence type="ECO:0000256" key="1">
    <source>
        <dbReference type="ARBA" id="ARBA00022737"/>
    </source>
</evidence>
<evidence type="ECO:0000259" key="3">
    <source>
        <dbReference type="PROSITE" id="PS51371"/>
    </source>
</evidence>
<dbReference type="PANTHER" id="PTHR48108">
    <property type="entry name" value="CBS DOMAIN-CONTAINING PROTEIN CBSX2, CHLOROPLASTIC"/>
    <property type="match status" value="1"/>
</dbReference>
<protein>
    <recommendedName>
        <fullName evidence="3">CBS domain-containing protein</fullName>
    </recommendedName>
</protein>
<evidence type="ECO:0000256" key="2">
    <source>
        <dbReference type="PROSITE-ProRule" id="PRU00703"/>
    </source>
</evidence>
<feature type="domain" description="CBS" evidence="3">
    <location>
        <begin position="62"/>
        <end position="119"/>
    </location>
</feature>
<feature type="domain" description="CBS" evidence="3">
    <location>
        <begin position="163"/>
        <end position="222"/>
    </location>
</feature>
<dbReference type="AlphaFoldDB" id="A0AAV5R9J5"/>
<feature type="domain" description="CBS" evidence="3">
    <location>
        <begin position="1"/>
        <end position="57"/>
    </location>
</feature>
<accession>A0AAV5R9J5</accession>
<feature type="domain" description="CBS" evidence="3">
    <location>
        <begin position="231"/>
        <end position="294"/>
    </location>
</feature>
<name>A0AAV5R9J5_PICKL</name>
<evidence type="ECO:0000313" key="4">
    <source>
        <dbReference type="EMBL" id="GMM47946.1"/>
    </source>
</evidence>
<sequence>MNKVLTCDIDTTIYDASILMKESKLDYILITNNDELEGIVTTKDIGFSINLNNNNKLIKDIMTKDPLCAIEGSKMKDIINVMINKKFRHLPIINKDSKIINLIDIRECYNYSINKLEKLYSNNKGIDEILEIGKIGNGKISQYLKNLKKLLQGPILNDVLHNGNNKVIYCNINDSVYKVGMKMKEFKRTAIIVKDDENDNENVGIFTTKDLVFRVISEKLDVHKIKIGDVMTKSFKFANKNMNIHDALEMMINGKYLNLPIVDIDNDNDDNDDKIIGIIDVIKLMRFTLNQIKTLEELGEDDEDENVDIDGDNEVHDYDEEYAGDISIDEIREFEITKNDNIKIEKNIYFKIDNNGKKFVIKMKISKGFPRLKKEILKIIGKKDVEIGYYESGDLIEINDDESLKNCVEIQDSKMINIAIIKSSGDNKSNNTDHNDSVNVGMGVGVGMGVLGIGMYLLRRR</sequence>
<dbReference type="SMART" id="SM00116">
    <property type="entry name" value="CBS"/>
    <property type="match status" value="4"/>
</dbReference>
<dbReference type="InterPro" id="IPR000644">
    <property type="entry name" value="CBS_dom"/>
</dbReference>
<keyword evidence="1" id="KW-0677">Repeat</keyword>
<evidence type="ECO:0000313" key="5">
    <source>
        <dbReference type="Proteomes" id="UP001378960"/>
    </source>
</evidence>
<dbReference type="Pfam" id="PF00571">
    <property type="entry name" value="CBS"/>
    <property type="match status" value="4"/>
</dbReference>
<dbReference type="Proteomes" id="UP001378960">
    <property type="component" value="Unassembled WGS sequence"/>
</dbReference>
<comment type="caution">
    <text evidence="4">The sequence shown here is derived from an EMBL/GenBank/DDBJ whole genome shotgun (WGS) entry which is preliminary data.</text>
</comment>
<dbReference type="SUPFAM" id="SSF54631">
    <property type="entry name" value="CBS-domain pair"/>
    <property type="match status" value="2"/>
</dbReference>
<dbReference type="Gene3D" id="3.10.580.10">
    <property type="entry name" value="CBS-domain"/>
    <property type="match status" value="2"/>
</dbReference>
<dbReference type="PANTHER" id="PTHR48108:SF26">
    <property type="entry name" value="CBS DOMAIN-CONTAINING PROTEIN DDB_G0289609"/>
    <property type="match status" value="1"/>
</dbReference>
<proteinExistence type="predicted"/>
<organism evidence="4 5">
    <name type="scientific">Pichia kluyveri</name>
    <name type="common">Yeast</name>
    <dbReference type="NCBI Taxonomy" id="36015"/>
    <lineage>
        <taxon>Eukaryota</taxon>
        <taxon>Fungi</taxon>
        <taxon>Dikarya</taxon>
        <taxon>Ascomycota</taxon>
        <taxon>Saccharomycotina</taxon>
        <taxon>Pichiomycetes</taxon>
        <taxon>Pichiales</taxon>
        <taxon>Pichiaceae</taxon>
        <taxon>Pichia</taxon>
    </lineage>
</organism>
<reference evidence="4 5" key="1">
    <citation type="journal article" date="2023" name="Elife">
        <title>Identification of key yeast species and microbe-microbe interactions impacting larval growth of Drosophila in the wild.</title>
        <authorList>
            <person name="Mure A."/>
            <person name="Sugiura Y."/>
            <person name="Maeda R."/>
            <person name="Honda K."/>
            <person name="Sakurai N."/>
            <person name="Takahashi Y."/>
            <person name="Watada M."/>
            <person name="Katoh T."/>
            <person name="Gotoh A."/>
            <person name="Gotoh Y."/>
            <person name="Taniguchi I."/>
            <person name="Nakamura K."/>
            <person name="Hayashi T."/>
            <person name="Katayama T."/>
            <person name="Uemura T."/>
            <person name="Hattori Y."/>
        </authorList>
    </citation>
    <scope>NUCLEOTIDE SEQUENCE [LARGE SCALE GENOMIC DNA]</scope>
    <source>
        <strain evidence="4 5">PK-24</strain>
    </source>
</reference>